<dbReference type="Proteomes" id="UP000479710">
    <property type="component" value="Unassembled WGS sequence"/>
</dbReference>
<organism evidence="1 2">
    <name type="scientific">Oryza meyeriana var. granulata</name>
    <dbReference type="NCBI Taxonomy" id="110450"/>
    <lineage>
        <taxon>Eukaryota</taxon>
        <taxon>Viridiplantae</taxon>
        <taxon>Streptophyta</taxon>
        <taxon>Embryophyta</taxon>
        <taxon>Tracheophyta</taxon>
        <taxon>Spermatophyta</taxon>
        <taxon>Magnoliopsida</taxon>
        <taxon>Liliopsida</taxon>
        <taxon>Poales</taxon>
        <taxon>Poaceae</taxon>
        <taxon>BOP clade</taxon>
        <taxon>Oryzoideae</taxon>
        <taxon>Oryzeae</taxon>
        <taxon>Oryzinae</taxon>
        <taxon>Oryza</taxon>
        <taxon>Oryza meyeriana</taxon>
    </lineage>
</organism>
<dbReference type="InterPro" id="IPR053253">
    <property type="entry name" value="Sex_diff_modulator"/>
</dbReference>
<evidence type="ECO:0008006" key="3">
    <source>
        <dbReference type="Google" id="ProtNLM"/>
    </source>
</evidence>
<dbReference type="AlphaFoldDB" id="A0A6G1CFC4"/>
<dbReference type="PANTHER" id="PTHR33087:SF46">
    <property type="entry name" value="OS07G0539200 PROTEIN"/>
    <property type="match status" value="1"/>
</dbReference>
<protein>
    <recommendedName>
        <fullName evidence="3">DUF4283 domain-containing protein</fullName>
    </recommendedName>
</protein>
<name>A0A6G1CFC4_9ORYZ</name>
<proteinExistence type="predicted"/>
<evidence type="ECO:0000313" key="1">
    <source>
        <dbReference type="EMBL" id="KAF0898872.1"/>
    </source>
</evidence>
<sequence>MAGGYQICSRKPHRFYEVMCVCDPDFHPGRGLCILSWTPGMVQAETRLNTWALRATMLGSRPPTSPRNVRERNLVLRWSKELFCEGVPISFKPSDRRRQAKSTKVCFFTKLSLDGLPHHIWEEEAVRGIVNELEGELVEMIPAEDACCLGLFAWFENPGNLPLMTELQVVERPGSGRPSMARGASANSAPAEALRSKQCLTYDIFIHVEEVVNPTLLNISDPIDDDKDEDVTRCNTFDC</sequence>
<dbReference type="PANTHER" id="PTHR33087">
    <property type="entry name" value="OS07G0539200 PROTEIN"/>
    <property type="match status" value="1"/>
</dbReference>
<comment type="caution">
    <text evidence="1">The sequence shown here is derived from an EMBL/GenBank/DDBJ whole genome shotgun (WGS) entry which is preliminary data.</text>
</comment>
<accession>A0A6G1CFC4</accession>
<gene>
    <name evidence="1" type="ORF">E2562_011931</name>
</gene>
<evidence type="ECO:0000313" key="2">
    <source>
        <dbReference type="Proteomes" id="UP000479710"/>
    </source>
</evidence>
<reference evidence="1 2" key="1">
    <citation type="submission" date="2019-11" db="EMBL/GenBank/DDBJ databases">
        <title>Whole genome sequence of Oryza granulata.</title>
        <authorList>
            <person name="Li W."/>
        </authorList>
    </citation>
    <scope>NUCLEOTIDE SEQUENCE [LARGE SCALE GENOMIC DNA]</scope>
    <source>
        <strain evidence="2">cv. Menghai</strain>
        <tissue evidence="1">Leaf</tissue>
    </source>
</reference>
<keyword evidence="2" id="KW-1185">Reference proteome</keyword>
<dbReference type="OrthoDB" id="694475at2759"/>
<dbReference type="EMBL" id="SPHZ02000009">
    <property type="protein sequence ID" value="KAF0898872.1"/>
    <property type="molecule type" value="Genomic_DNA"/>
</dbReference>